<gene>
    <name evidence="1" type="ORF">V8V93_07235</name>
</gene>
<evidence type="ECO:0000313" key="1">
    <source>
        <dbReference type="EMBL" id="WWX23998.1"/>
    </source>
</evidence>
<dbReference type="EMBL" id="CP146609">
    <property type="protein sequence ID" value="WWX23998.1"/>
    <property type="molecule type" value="Genomic_DNA"/>
</dbReference>
<proteinExistence type="predicted"/>
<keyword evidence="2" id="KW-1185">Reference proteome</keyword>
<dbReference type="Proteomes" id="UP001385389">
    <property type="component" value="Chromosome"/>
</dbReference>
<protein>
    <submittedName>
        <fullName evidence="1">Uncharacterized protein</fullName>
    </submittedName>
</protein>
<reference evidence="1 2" key="1">
    <citation type="submission" date="2024-03" db="EMBL/GenBank/DDBJ databases">
        <title>Phenotype and Genome Characterization of a Sulfate-Reducing Bacterium Pseudodesulfovibrio sp. strain 5S69, isolated from Petroleum Reservoir in Tatarstan (Russia).</title>
        <authorList>
            <person name="Bidzhieva S.K."/>
            <person name="Kadnikov V."/>
            <person name="Tourova T.P."/>
            <person name="Samigullina S.R."/>
            <person name="Sokolova D.S."/>
            <person name="Poltaraus A.B."/>
            <person name="Avtukh A.N."/>
            <person name="Tereshina V.M."/>
            <person name="Mardanov A.V."/>
            <person name="Nazina T.N."/>
        </authorList>
    </citation>
    <scope>NUCLEOTIDE SEQUENCE [LARGE SCALE GENOMIC DNA]</scope>
    <source>
        <strain evidence="1 2">5S69</strain>
    </source>
</reference>
<accession>A0ABZ2J123</accession>
<organism evidence="1 2">
    <name type="scientific">Pseudodesulfovibrio methanolicus</name>
    <dbReference type="NCBI Taxonomy" id="3126690"/>
    <lineage>
        <taxon>Bacteria</taxon>
        <taxon>Pseudomonadati</taxon>
        <taxon>Thermodesulfobacteriota</taxon>
        <taxon>Desulfovibrionia</taxon>
        <taxon>Desulfovibrionales</taxon>
        <taxon>Desulfovibrionaceae</taxon>
    </lineage>
</organism>
<name>A0ABZ2J123_9BACT</name>
<sequence length="210" mass="23116">MSHTLHRIKDKQPDADYVVLVMPARGINNDDVVGHYQKYIDIFKKYNPVNMGGMKIGLLLDNTPEELKVNACDDAPMVHAVFRTKEDLTGVLGEIKDKDYGFSVVVSGLLDDVRDCAEKVGLKPHSYNFSLGVYGALDKLPPRPVLEICTMCGHAMVTPGLVQKLAADIRKGKTTTEKAAEKLTRPCMCGIFNTAKAKAVLERIVESPEV</sequence>
<dbReference type="RefSeq" id="WP_338669694.1">
    <property type="nucleotide sequence ID" value="NZ_CP146609.1"/>
</dbReference>
<evidence type="ECO:0000313" key="2">
    <source>
        <dbReference type="Proteomes" id="UP001385389"/>
    </source>
</evidence>